<dbReference type="SUPFAM" id="SSF57701">
    <property type="entry name" value="Zn2/Cys6 DNA-binding domain"/>
    <property type="match status" value="1"/>
</dbReference>
<gene>
    <name evidence="3" type="ORF">TT172_LOCUS2214</name>
</gene>
<dbReference type="GO" id="GO:0008270">
    <property type="term" value="F:zinc ion binding"/>
    <property type="evidence" value="ECO:0007669"/>
    <property type="project" value="InterPro"/>
</dbReference>
<accession>A0A3S4APL4</accession>
<evidence type="ECO:0000313" key="3">
    <source>
        <dbReference type="EMBL" id="SPQ19795.1"/>
    </source>
</evidence>
<dbReference type="InterPro" id="IPR001138">
    <property type="entry name" value="Zn2Cys6_DnaBD"/>
</dbReference>
<evidence type="ECO:0000256" key="2">
    <source>
        <dbReference type="SAM" id="MobiDB-lite"/>
    </source>
</evidence>
<evidence type="ECO:0000313" key="4">
    <source>
        <dbReference type="Proteomes" id="UP000289323"/>
    </source>
</evidence>
<protein>
    <submittedName>
        <fullName evidence="3">4d536984-030f-4648-8762-2f12ad30572a</fullName>
    </submittedName>
</protein>
<evidence type="ECO:0000256" key="1">
    <source>
        <dbReference type="ARBA" id="ARBA00023242"/>
    </source>
</evidence>
<keyword evidence="1" id="KW-0539">Nucleus</keyword>
<feature type="region of interest" description="Disordered" evidence="2">
    <location>
        <begin position="302"/>
        <end position="337"/>
    </location>
</feature>
<feature type="region of interest" description="Disordered" evidence="2">
    <location>
        <begin position="118"/>
        <end position="176"/>
    </location>
</feature>
<proteinExistence type="predicted"/>
<dbReference type="Proteomes" id="UP000289323">
    <property type="component" value="Unassembled WGS sequence"/>
</dbReference>
<feature type="compositionally biased region" description="Basic and acidic residues" evidence="2">
    <location>
        <begin position="457"/>
        <end position="466"/>
    </location>
</feature>
<dbReference type="GO" id="GO:0000981">
    <property type="term" value="F:DNA-binding transcription factor activity, RNA polymerase II-specific"/>
    <property type="evidence" value="ECO:0007669"/>
    <property type="project" value="InterPro"/>
</dbReference>
<organism evidence="3 4">
    <name type="scientific">Thermothielavioides terrestris</name>
    <dbReference type="NCBI Taxonomy" id="2587410"/>
    <lineage>
        <taxon>Eukaryota</taxon>
        <taxon>Fungi</taxon>
        <taxon>Dikarya</taxon>
        <taxon>Ascomycota</taxon>
        <taxon>Pezizomycotina</taxon>
        <taxon>Sordariomycetes</taxon>
        <taxon>Sordariomycetidae</taxon>
        <taxon>Sordariales</taxon>
        <taxon>Chaetomiaceae</taxon>
        <taxon>Thermothielavioides</taxon>
    </lineage>
</organism>
<feature type="region of interest" description="Disordered" evidence="2">
    <location>
        <begin position="453"/>
        <end position="472"/>
    </location>
</feature>
<feature type="compositionally biased region" description="Basic residues" evidence="2">
    <location>
        <begin position="197"/>
        <end position="207"/>
    </location>
</feature>
<feature type="compositionally biased region" description="Low complexity" evidence="2">
    <location>
        <begin position="127"/>
        <end position="139"/>
    </location>
</feature>
<dbReference type="EMBL" id="OUUZ01000001">
    <property type="protein sequence ID" value="SPQ19795.1"/>
    <property type="molecule type" value="Genomic_DNA"/>
</dbReference>
<feature type="region of interest" description="Disordered" evidence="2">
    <location>
        <begin position="197"/>
        <end position="234"/>
    </location>
</feature>
<feature type="compositionally biased region" description="Low complexity" evidence="2">
    <location>
        <begin position="305"/>
        <end position="337"/>
    </location>
</feature>
<dbReference type="AlphaFoldDB" id="A0A3S4APL4"/>
<feature type="region of interest" description="Disordered" evidence="2">
    <location>
        <begin position="539"/>
        <end position="558"/>
    </location>
</feature>
<dbReference type="InterPro" id="IPR036864">
    <property type="entry name" value="Zn2-C6_fun-type_DNA-bd_sf"/>
</dbReference>
<dbReference type="CDD" id="cd00067">
    <property type="entry name" value="GAL4"/>
    <property type="match status" value="1"/>
</dbReference>
<name>A0A3S4APL4_9PEZI</name>
<reference evidence="3 4" key="1">
    <citation type="submission" date="2018-04" db="EMBL/GenBank/DDBJ databases">
        <authorList>
            <person name="Huttner S."/>
            <person name="Dainat J."/>
        </authorList>
    </citation>
    <scope>NUCLEOTIDE SEQUENCE [LARGE SCALE GENOMIC DNA]</scope>
</reference>
<sequence length="798" mass="83956">MTNMARHGSVGAFSGFSVSQPALGAALQWLPAIGTPELDEMINAFLPGPASIQDKRAHISMDFFEYSRRTGENFKFYPVPSGSFTPVTASPATSALYDSGYASSLNYSSVLSPAPVALAPSDGRTQSRSSASRKSSSSSSRRETVDFANHPGMRILTKDGRDVTNSASRGCKTKEQRDHAHLMRIIKACDACRKKKVRCDPSHRKRNASQSSPSSQPEQKPVKRSRKAEESPPVTVADASADLFAGVLNAPEVALTFPAVDAGFPQDLDEFWNDFITFDPEPAPVAAAPNFDDFVFDPFTDSQNFSPSSGSSSTSPSQTFTPFTPAPSGGSPATASDAAADLAGGFSLQDPTVPYLNPGVAHGTNYIDFNLYSPGPEIIDDDPVLQLRDLTSRQPSPQSHELAQAYAIHNSPRALAAEPVIHAPISWATSAGDRPVDERPAIAASSIDGAWYYDPEPSFRERDRTSGRSSTLRQLNTNHNRLAGSEAGVPCPSSDGRITHGDASEIGPLLPVSSTAMHSEYHNGGAPSTVFARAAQSSVSPCTSPGPRRLEPATVAGPASSTVEAAVSTDAVSPRTISQLATAAAWQPRLLRATGSTSSAASSQPCHGVVDGSLGSAARHDQGCVSSSLASQLLPGRELGSSALVDALRGVQLDVGAAHAMLRTTVFSTLPTRCNVAGEGVINNTFFFQLAVFGLVSLLCARALQALLADQVNLVNILAISSISLARLAPRCAGPPSVALPVSKTLPSPPPSPSGIVGQVRSTIQSVTGSLGALRCTVSRRVRRIVPRLPSVQTWRLQ</sequence>